<dbReference type="PANTHER" id="PTHR33734">
    <property type="entry name" value="LYSM DOMAIN-CONTAINING GPI-ANCHORED PROTEIN 2"/>
    <property type="match status" value="1"/>
</dbReference>
<comment type="similarity">
    <text evidence="1">Belongs to the leucine-binding protein family.</text>
</comment>
<evidence type="ECO:0000256" key="1">
    <source>
        <dbReference type="ARBA" id="ARBA00010062"/>
    </source>
</evidence>
<sequence>MIFITTVGFSQQYKSHKVVQGENVYRIAKRYNTTPEAIYKINPTAKEGVKEGQILAIPVVDDQEYQIHIVGEGDTVFNLSKKYNTTQEAIYNLNPDAVNGINLGQILRVAVLEKKENTEVSAEVSDPVLDSIQPLEEIKQIIRFKTHKVRRKETLFGISQKYNITVDDIKKHNKRLYSEQIRKRDKLRIPVFAEQTVVSREVPKDSLSSRVSTTTKYIVEPKDTRYSIARRHGITVGELNQLNPGMDPNFPIGMEITVPTMIFVPLKEVIDLDKFELYEVKPKETVYSILRRTEITADSLFKMNPYLRDGLKSGMILTLPKRDSMDSLAIDFPEKKIVPLENMLSNFKTKKIAIMLPFGLDTLDLEARQQTEDFLKTRDARGARVALDFYKGVQMAIDSAKTKGLSIDATVYDTQRNKNTTHIKRLIDQNNFDELDVVIGPLYQANVEAVAAELKKYETPVISPISNRESKLYSNFFQTIPTDVMLQDKMINYVAKDPTDKNIVIIVQQGKKKGEPMKAKHQEIKDKLIAKFPDAKIARIEEGNYVYPVHLNKVLAKNKPNWVFLESDDVAMISNVTPQLNAKAESHQITMFTTDKNNAFDDDNIKNEHLSKLHLHYPSIDKEFDNYDEESMTPFVARYKKEFETIPSKYTVRGFDITYDILMRLGSADDLYHAATFEGTTEYVENKFNYAKKLLGGYYNKASYIIKFDDELKLTVIE</sequence>
<comment type="caution">
    <text evidence="4">The sequence shown here is derived from an EMBL/GenBank/DDBJ whole genome shotgun (WGS) entry which is preliminary data.</text>
</comment>
<keyword evidence="5" id="KW-1185">Reference proteome</keyword>
<dbReference type="SMART" id="SM00257">
    <property type="entry name" value="LysM"/>
    <property type="match status" value="5"/>
</dbReference>
<evidence type="ECO:0000313" key="4">
    <source>
        <dbReference type="EMBL" id="GAA0726849.1"/>
    </source>
</evidence>
<name>A0ABP3UA58_9FLAO</name>
<dbReference type="Pfam" id="PF01476">
    <property type="entry name" value="LysM"/>
    <property type="match status" value="5"/>
</dbReference>
<dbReference type="Gene3D" id="3.40.50.2300">
    <property type="match status" value="2"/>
</dbReference>
<proteinExistence type="inferred from homology"/>
<accession>A0ABP3UA58</accession>
<dbReference type="SUPFAM" id="SSF54106">
    <property type="entry name" value="LysM domain"/>
    <property type="match status" value="5"/>
</dbReference>
<evidence type="ECO:0000259" key="3">
    <source>
        <dbReference type="PROSITE" id="PS51782"/>
    </source>
</evidence>
<dbReference type="CDD" id="cd00118">
    <property type="entry name" value="LysM"/>
    <property type="match status" value="5"/>
</dbReference>
<evidence type="ECO:0000256" key="2">
    <source>
        <dbReference type="ARBA" id="ARBA00022729"/>
    </source>
</evidence>
<dbReference type="Proteomes" id="UP001501758">
    <property type="component" value="Unassembled WGS sequence"/>
</dbReference>
<protein>
    <submittedName>
        <fullName evidence="4">LysM peptidoglycan-binding domain-containing protein</fullName>
    </submittedName>
</protein>
<dbReference type="InterPro" id="IPR018392">
    <property type="entry name" value="LysM"/>
</dbReference>
<dbReference type="PANTHER" id="PTHR33734:SF22">
    <property type="entry name" value="MEMBRANE-BOUND LYTIC MUREIN TRANSGLYCOSYLASE D"/>
    <property type="match status" value="1"/>
</dbReference>
<feature type="domain" description="LysM" evidence="3">
    <location>
        <begin position="145"/>
        <end position="189"/>
    </location>
</feature>
<evidence type="ECO:0000313" key="5">
    <source>
        <dbReference type="Proteomes" id="UP001501758"/>
    </source>
</evidence>
<dbReference type="SUPFAM" id="SSF53822">
    <property type="entry name" value="Periplasmic binding protein-like I"/>
    <property type="match status" value="1"/>
</dbReference>
<organism evidence="4 5">
    <name type="scientific">Aquimarina litoralis</name>
    <dbReference type="NCBI Taxonomy" id="584605"/>
    <lineage>
        <taxon>Bacteria</taxon>
        <taxon>Pseudomonadati</taxon>
        <taxon>Bacteroidota</taxon>
        <taxon>Flavobacteriia</taxon>
        <taxon>Flavobacteriales</taxon>
        <taxon>Flavobacteriaceae</taxon>
        <taxon>Aquimarina</taxon>
    </lineage>
</organism>
<dbReference type="Gene3D" id="3.10.350.10">
    <property type="entry name" value="LysM domain"/>
    <property type="match status" value="5"/>
</dbReference>
<dbReference type="PROSITE" id="PS51782">
    <property type="entry name" value="LYSM"/>
    <property type="match status" value="4"/>
</dbReference>
<gene>
    <name evidence="4" type="ORF">GCM10009430_34320</name>
</gene>
<feature type="domain" description="LysM" evidence="3">
    <location>
        <begin position="66"/>
        <end position="109"/>
    </location>
</feature>
<keyword evidence="2" id="KW-0732">Signal</keyword>
<dbReference type="InterPro" id="IPR028081">
    <property type="entry name" value="Leu-bd"/>
</dbReference>
<dbReference type="InterPro" id="IPR036779">
    <property type="entry name" value="LysM_dom_sf"/>
</dbReference>
<dbReference type="CDD" id="cd06268">
    <property type="entry name" value="PBP1_ABC_transporter_LIVBP-like"/>
    <property type="match status" value="1"/>
</dbReference>
<feature type="domain" description="LysM" evidence="3">
    <location>
        <begin position="215"/>
        <end position="258"/>
    </location>
</feature>
<dbReference type="Pfam" id="PF13458">
    <property type="entry name" value="Peripla_BP_6"/>
    <property type="match status" value="1"/>
</dbReference>
<dbReference type="InterPro" id="IPR028082">
    <property type="entry name" value="Peripla_BP_I"/>
</dbReference>
<reference evidence="5" key="1">
    <citation type="journal article" date="2019" name="Int. J. Syst. Evol. Microbiol.">
        <title>The Global Catalogue of Microorganisms (GCM) 10K type strain sequencing project: providing services to taxonomists for standard genome sequencing and annotation.</title>
        <authorList>
            <consortium name="The Broad Institute Genomics Platform"/>
            <consortium name="The Broad Institute Genome Sequencing Center for Infectious Disease"/>
            <person name="Wu L."/>
            <person name="Ma J."/>
        </authorList>
    </citation>
    <scope>NUCLEOTIDE SEQUENCE [LARGE SCALE GENOMIC DNA]</scope>
    <source>
        <strain evidence="5">JCM 15974</strain>
    </source>
</reference>
<feature type="domain" description="LysM" evidence="3">
    <location>
        <begin position="14"/>
        <end position="57"/>
    </location>
</feature>
<dbReference type="EMBL" id="BAAAGE010000003">
    <property type="protein sequence ID" value="GAA0726849.1"/>
    <property type="molecule type" value="Genomic_DNA"/>
</dbReference>